<evidence type="ECO:0000256" key="17">
    <source>
        <dbReference type="ARBA" id="ARBA00048506"/>
    </source>
</evidence>
<accession>C5BUM3</accession>
<dbReference type="GO" id="GO:0006633">
    <property type="term" value="P:fatty acid biosynthetic process"/>
    <property type="evidence" value="ECO:0007669"/>
    <property type="project" value="UniProtKB-UniPathway"/>
</dbReference>
<dbReference type="InterPro" id="IPR018201">
    <property type="entry name" value="Ketoacyl_synth_AS"/>
</dbReference>
<evidence type="ECO:0000256" key="12">
    <source>
        <dbReference type="ARBA" id="ARBA00023315"/>
    </source>
</evidence>
<dbReference type="GO" id="GO:0005829">
    <property type="term" value="C:cytosol"/>
    <property type="evidence" value="ECO:0007669"/>
    <property type="project" value="TreeGrafter"/>
</dbReference>
<evidence type="ECO:0000256" key="10">
    <source>
        <dbReference type="ARBA" id="ARBA00023098"/>
    </source>
</evidence>
<dbReference type="FunFam" id="3.40.47.10:FF:000018">
    <property type="entry name" value="3-oxoacyl-[acyl-carrier-protein] synthase 2"/>
    <property type="match status" value="1"/>
</dbReference>
<protein>
    <recommendedName>
        <fullName evidence="13">3-oxoacyl-[acyl-carrier-protein] synthase 1</fullName>
        <ecNumber evidence="5">2.3.1.41</ecNumber>
    </recommendedName>
    <alternativeName>
        <fullName evidence="14">3-oxoacyl-[acyl-carrier-protein] synthase I</fullName>
    </alternativeName>
    <alternativeName>
        <fullName evidence="15">Beta-ketoacyl-ACP synthase I</fullName>
    </alternativeName>
</protein>
<evidence type="ECO:0000313" key="20">
    <source>
        <dbReference type="EMBL" id="ACR13266.1"/>
    </source>
</evidence>
<evidence type="ECO:0000259" key="19">
    <source>
        <dbReference type="PROSITE" id="PS52004"/>
    </source>
</evidence>
<organism evidence="20 21">
    <name type="scientific">Teredinibacter turnerae (strain ATCC 39867 / T7901)</name>
    <dbReference type="NCBI Taxonomy" id="377629"/>
    <lineage>
        <taxon>Bacteria</taxon>
        <taxon>Pseudomonadati</taxon>
        <taxon>Pseudomonadota</taxon>
        <taxon>Gammaproteobacteria</taxon>
        <taxon>Cellvibrionales</taxon>
        <taxon>Cellvibrionaceae</taxon>
        <taxon>Teredinibacter</taxon>
    </lineage>
</organism>
<gene>
    <name evidence="20" type="ordered locus">TERTU_4187</name>
</gene>
<dbReference type="eggNOG" id="COG0304">
    <property type="taxonomic scope" value="Bacteria"/>
</dbReference>
<evidence type="ECO:0000256" key="3">
    <source>
        <dbReference type="ARBA" id="ARBA00008467"/>
    </source>
</evidence>
<keyword evidence="10" id="KW-0443">Lipid metabolism</keyword>
<dbReference type="InterPro" id="IPR016039">
    <property type="entry name" value="Thiolase-like"/>
</dbReference>
<dbReference type="InterPro" id="IPR014031">
    <property type="entry name" value="Ketoacyl_synth_C"/>
</dbReference>
<keyword evidence="7" id="KW-0444">Lipid biosynthesis</keyword>
<name>C5BUM3_TERTT</name>
<evidence type="ECO:0000256" key="1">
    <source>
        <dbReference type="ARBA" id="ARBA00004496"/>
    </source>
</evidence>
<dbReference type="SMART" id="SM00825">
    <property type="entry name" value="PKS_KS"/>
    <property type="match status" value="1"/>
</dbReference>
<evidence type="ECO:0000256" key="14">
    <source>
        <dbReference type="ARBA" id="ARBA00041620"/>
    </source>
</evidence>
<keyword evidence="11" id="KW-0275">Fatty acid biosynthesis</keyword>
<dbReference type="Pfam" id="PF02801">
    <property type="entry name" value="Ketoacyl-synt_C"/>
    <property type="match status" value="1"/>
</dbReference>
<comment type="catalytic activity">
    <reaction evidence="17">
        <text>a fatty acyl-[ACP] + malonyl-[ACP] + H(+) = a 3-oxoacyl-[ACP] + holo-[ACP] + CO2</text>
        <dbReference type="Rhea" id="RHEA:22836"/>
        <dbReference type="Rhea" id="RHEA-COMP:9623"/>
        <dbReference type="Rhea" id="RHEA-COMP:9685"/>
        <dbReference type="Rhea" id="RHEA-COMP:9916"/>
        <dbReference type="Rhea" id="RHEA-COMP:14125"/>
        <dbReference type="ChEBI" id="CHEBI:15378"/>
        <dbReference type="ChEBI" id="CHEBI:16526"/>
        <dbReference type="ChEBI" id="CHEBI:64479"/>
        <dbReference type="ChEBI" id="CHEBI:78449"/>
        <dbReference type="ChEBI" id="CHEBI:78776"/>
        <dbReference type="ChEBI" id="CHEBI:138651"/>
        <dbReference type="EC" id="2.3.1.41"/>
    </reaction>
    <physiologicalReaction direction="left-to-right" evidence="17">
        <dbReference type="Rhea" id="RHEA:22837"/>
    </physiologicalReaction>
</comment>
<dbReference type="PANTHER" id="PTHR11712:SF306">
    <property type="entry name" value="3-OXOACYL-[ACYL-CARRIER-PROTEIN] SYNTHASE 1"/>
    <property type="match status" value="1"/>
</dbReference>
<proteinExistence type="inferred from homology"/>
<dbReference type="STRING" id="377629.TERTU_4187"/>
<evidence type="ECO:0000256" key="8">
    <source>
        <dbReference type="ARBA" id="ARBA00022679"/>
    </source>
</evidence>
<keyword evidence="6" id="KW-0963">Cytoplasm</keyword>
<dbReference type="SUPFAM" id="SSF53901">
    <property type="entry name" value="Thiolase-like"/>
    <property type="match status" value="2"/>
</dbReference>
<evidence type="ECO:0000256" key="9">
    <source>
        <dbReference type="ARBA" id="ARBA00022832"/>
    </source>
</evidence>
<comment type="subunit">
    <text evidence="4">Homodimer.</text>
</comment>
<evidence type="ECO:0000256" key="5">
    <source>
        <dbReference type="ARBA" id="ARBA00013191"/>
    </source>
</evidence>
<keyword evidence="21" id="KW-1185">Reference proteome</keyword>
<dbReference type="PROSITE" id="PS00606">
    <property type="entry name" value="KS3_1"/>
    <property type="match status" value="1"/>
</dbReference>
<comment type="subcellular location">
    <subcellularLocation>
        <location evidence="1">Cytoplasm</location>
    </subcellularLocation>
</comment>
<dbReference type="OrthoDB" id="9808669at2"/>
<comment type="catalytic activity">
    <reaction evidence="16">
        <text>(3Z)-decenoyl-[ACP] + malonyl-[ACP] + H(+) = 3-oxo-(5Z)-dodecenoyl-[ACP] + holo-[ACP] + CO2</text>
        <dbReference type="Rhea" id="RHEA:54940"/>
        <dbReference type="Rhea" id="RHEA-COMP:9623"/>
        <dbReference type="Rhea" id="RHEA-COMP:9685"/>
        <dbReference type="Rhea" id="RHEA-COMP:9927"/>
        <dbReference type="Rhea" id="RHEA-COMP:14042"/>
        <dbReference type="ChEBI" id="CHEBI:15378"/>
        <dbReference type="ChEBI" id="CHEBI:16526"/>
        <dbReference type="ChEBI" id="CHEBI:64479"/>
        <dbReference type="ChEBI" id="CHEBI:78449"/>
        <dbReference type="ChEBI" id="CHEBI:78798"/>
        <dbReference type="ChEBI" id="CHEBI:138410"/>
    </reaction>
    <physiologicalReaction direction="left-to-right" evidence="16">
        <dbReference type="Rhea" id="RHEA:54941"/>
    </physiologicalReaction>
</comment>
<dbReference type="PANTHER" id="PTHR11712">
    <property type="entry name" value="POLYKETIDE SYNTHASE-RELATED"/>
    <property type="match status" value="1"/>
</dbReference>
<evidence type="ECO:0000256" key="6">
    <source>
        <dbReference type="ARBA" id="ARBA00022490"/>
    </source>
</evidence>
<evidence type="ECO:0000256" key="11">
    <source>
        <dbReference type="ARBA" id="ARBA00023160"/>
    </source>
</evidence>
<dbReference type="CDD" id="cd00834">
    <property type="entry name" value="KAS_I_II"/>
    <property type="match status" value="1"/>
</dbReference>
<dbReference type="GO" id="GO:0004315">
    <property type="term" value="F:3-oxoacyl-[acyl-carrier-protein] synthase activity"/>
    <property type="evidence" value="ECO:0007669"/>
    <property type="project" value="UniProtKB-EC"/>
</dbReference>
<evidence type="ECO:0000256" key="13">
    <source>
        <dbReference type="ARBA" id="ARBA00039450"/>
    </source>
</evidence>
<evidence type="ECO:0000313" key="21">
    <source>
        <dbReference type="Proteomes" id="UP000009080"/>
    </source>
</evidence>
<evidence type="ECO:0000256" key="4">
    <source>
        <dbReference type="ARBA" id="ARBA00011738"/>
    </source>
</evidence>
<dbReference type="RefSeq" id="WP_015819379.1">
    <property type="nucleotide sequence ID" value="NC_012997.1"/>
</dbReference>
<evidence type="ECO:0000256" key="18">
    <source>
        <dbReference type="RuleBase" id="RU003694"/>
    </source>
</evidence>
<evidence type="ECO:0000256" key="15">
    <source>
        <dbReference type="ARBA" id="ARBA00042143"/>
    </source>
</evidence>
<dbReference type="EMBL" id="CP001614">
    <property type="protein sequence ID" value="ACR13266.1"/>
    <property type="molecule type" value="Genomic_DNA"/>
</dbReference>
<dbReference type="Gene3D" id="3.40.47.10">
    <property type="match status" value="2"/>
</dbReference>
<dbReference type="EC" id="2.3.1.41" evidence="5"/>
<dbReference type="InterPro" id="IPR014030">
    <property type="entry name" value="Ketoacyl_synth_N"/>
</dbReference>
<sequence>MFQRRVVITGWGIVSPIGNSPEAVANSLKHSHSGIVSMPEYAALGMRSQVAGLAHTERCEDIPPKLRRFMGLEAQLGWVAVQDALASAGIDESLLHSERTGLIMGSGGASTKDIVEAADLLREKGIRKVGPYRVTATMTNTVSACLSTAMGIRGLNFSIASACATSAHSIGLAAQMVAWGEQDVVIAGGAEAEHWAQSSLFDAMKAMSSTYNDMPEKASRAYDKSRDGFVIANGAGALIVESLEHALARGANIIAEITGYGTASDGASMVAPSGEGSERAMRTAAAMHRSIRATPIAYINTHATSTPVGDAIEVAAMQRVFGEDLPAFSSTKSLTGHSLGAAGVHEAIYSLIMLQQGFMVAAANIDELDPEFEGLPLVREYTEEPMESVMSNSFGFGGTNVSLIFSNYSNATQ</sequence>
<dbReference type="InterPro" id="IPR000794">
    <property type="entry name" value="Beta-ketoacyl_synthase"/>
</dbReference>
<comment type="pathway">
    <text evidence="2">Lipid metabolism; fatty acid biosynthesis.</text>
</comment>
<dbReference type="KEGG" id="ttu:TERTU_4187"/>
<evidence type="ECO:0000256" key="7">
    <source>
        <dbReference type="ARBA" id="ARBA00022516"/>
    </source>
</evidence>
<feature type="domain" description="Ketosynthase family 3 (KS3)" evidence="19">
    <location>
        <begin position="3"/>
        <end position="407"/>
    </location>
</feature>
<dbReference type="HOGENOM" id="CLU_000022_69_2_6"/>
<keyword evidence="9" id="KW-0276">Fatty acid metabolism</keyword>
<dbReference type="UniPathway" id="UPA00094"/>
<dbReference type="PROSITE" id="PS52004">
    <property type="entry name" value="KS3_2"/>
    <property type="match status" value="1"/>
</dbReference>
<reference evidence="20 21" key="1">
    <citation type="journal article" date="2009" name="PLoS ONE">
        <title>The complete genome of Teredinibacter turnerae T7901: an intracellular endosymbiont of marine wood-boring bivalves (shipworms).</title>
        <authorList>
            <person name="Yang J.C."/>
            <person name="Madupu R."/>
            <person name="Durkin A.S."/>
            <person name="Ekborg N.A."/>
            <person name="Pedamallu C.S."/>
            <person name="Hostetler J.B."/>
            <person name="Radune D."/>
            <person name="Toms B.S."/>
            <person name="Henrissat B."/>
            <person name="Coutinho P.M."/>
            <person name="Schwarz S."/>
            <person name="Field L."/>
            <person name="Trindade-Silva A.E."/>
            <person name="Soares C.A.G."/>
            <person name="Elshahawi S."/>
            <person name="Hanora A."/>
            <person name="Schmidt E.W."/>
            <person name="Haygood M.G."/>
            <person name="Posfai J."/>
            <person name="Benner J."/>
            <person name="Madinger C."/>
            <person name="Nove J."/>
            <person name="Anton B."/>
            <person name="Chaudhary K."/>
            <person name="Foster J."/>
            <person name="Holman A."/>
            <person name="Kumar S."/>
            <person name="Lessard P.A."/>
            <person name="Luyten Y.A."/>
            <person name="Slatko B."/>
            <person name="Wood N."/>
            <person name="Wu B."/>
            <person name="Teplitski M."/>
            <person name="Mougous J.D."/>
            <person name="Ward N."/>
            <person name="Eisen J.A."/>
            <person name="Badger J.H."/>
            <person name="Distel D.L."/>
        </authorList>
    </citation>
    <scope>NUCLEOTIDE SEQUENCE [LARGE SCALE GENOMIC DNA]</scope>
    <source>
        <strain evidence="21">ATCC 39867 / T7901</strain>
    </source>
</reference>
<dbReference type="Proteomes" id="UP000009080">
    <property type="component" value="Chromosome"/>
</dbReference>
<evidence type="ECO:0000256" key="16">
    <source>
        <dbReference type="ARBA" id="ARBA00048121"/>
    </source>
</evidence>
<evidence type="ECO:0000256" key="2">
    <source>
        <dbReference type="ARBA" id="ARBA00005194"/>
    </source>
</evidence>
<dbReference type="Pfam" id="PF00109">
    <property type="entry name" value="ketoacyl-synt"/>
    <property type="match status" value="1"/>
</dbReference>
<dbReference type="InterPro" id="IPR020841">
    <property type="entry name" value="PKS_Beta-ketoAc_synthase_dom"/>
</dbReference>
<comment type="similarity">
    <text evidence="3 18">Belongs to the thiolase-like superfamily. Beta-ketoacyl-ACP synthases family.</text>
</comment>
<keyword evidence="8 18" id="KW-0808">Transferase</keyword>
<dbReference type="AlphaFoldDB" id="C5BUM3"/>
<keyword evidence="12 20" id="KW-0012">Acyltransferase</keyword>